<reference evidence="2" key="1">
    <citation type="submission" date="2021-02" db="EMBL/GenBank/DDBJ databases">
        <authorList>
            <person name="Dougan E. K."/>
            <person name="Rhodes N."/>
            <person name="Thang M."/>
            <person name="Chan C."/>
        </authorList>
    </citation>
    <scope>NUCLEOTIDE SEQUENCE</scope>
</reference>
<feature type="non-terminal residue" evidence="2">
    <location>
        <position position="1"/>
    </location>
</feature>
<keyword evidence="3" id="KW-1185">Reference proteome</keyword>
<dbReference type="PROSITE" id="PS50231">
    <property type="entry name" value="RICIN_B_LECTIN"/>
    <property type="match status" value="1"/>
</dbReference>
<evidence type="ECO:0000259" key="1">
    <source>
        <dbReference type="SMART" id="SM00458"/>
    </source>
</evidence>
<dbReference type="InterPro" id="IPR000772">
    <property type="entry name" value="Ricin_B_lectin"/>
</dbReference>
<dbReference type="Gene3D" id="2.80.10.50">
    <property type="match status" value="1"/>
</dbReference>
<dbReference type="Pfam" id="PF00652">
    <property type="entry name" value="Ricin_B_lectin"/>
    <property type="match status" value="1"/>
</dbReference>
<dbReference type="InterPro" id="IPR035992">
    <property type="entry name" value="Ricin_B-like_lectins"/>
</dbReference>
<protein>
    <recommendedName>
        <fullName evidence="1">Ricin B lectin domain-containing protein</fullName>
    </recommendedName>
</protein>
<dbReference type="OrthoDB" id="422396at2759"/>
<accession>A0A812WCR0</accession>
<proteinExistence type="predicted"/>
<dbReference type="AlphaFoldDB" id="A0A812WCR0"/>
<organism evidence="2 3">
    <name type="scientific">Symbiodinium pilosum</name>
    <name type="common">Dinoflagellate</name>
    <dbReference type="NCBI Taxonomy" id="2952"/>
    <lineage>
        <taxon>Eukaryota</taxon>
        <taxon>Sar</taxon>
        <taxon>Alveolata</taxon>
        <taxon>Dinophyceae</taxon>
        <taxon>Suessiales</taxon>
        <taxon>Symbiodiniaceae</taxon>
        <taxon>Symbiodinium</taxon>
    </lineage>
</organism>
<evidence type="ECO:0000313" key="3">
    <source>
        <dbReference type="Proteomes" id="UP000649617"/>
    </source>
</evidence>
<dbReference type="EMBL" id="CAJNIZ010044205">
    <property type="protein sequence ID" value="CAE7681563.1"/>
    <property type="molecule type" value="Genomic_DNA"/>
</dbReference>
<dbReference type="SUPFAM" id="SSF50370">
    <property type="entry name" value="Ricin B-like lectins"/>
    <property type="match status" value="1"/>
</dbReference>
<name>A0A812WCR0_SYMPI</name>
<dbReference type="Proteomes" id="UP000649617">
    <property type="component" value="Unassembled WGS sequence"/>
</dbReference>
<dbReference type="SMART" id="SM00458">
    <property type="entry name" value="RICIN"/>
    <property type="match status" value="1"/>
</dbReference>
<gene>
    <name evidence="2" type="ORF">SPIL2461_LOCUS18985</name>
</gene>
<evidence type="ECO:0000313" key="2">
    <source>
        <dbReference type="EMBL" id="CAE7681563.1"/>
    </source>
</evidence>
<feature type="domain" description="Ricin B lectin" evidence="1">
    <location>
        <begin position="170"/>
        <end position="294"/>
    </location>
</feature>
<sequence>SPSLCNAGYYVGYAVNSDSTRPPSSDTWFMDCRKAGWQELTIDLLPLVEEKIPGNVFDRLNSSLQVTSSLCPERKLLANSVFELQGETDSGAPLYRSSDGTYLYHGPHCGIGQTGKKWVISPALCTQGFDYAYILSEDESGPPLSSSAWSLNCGRSGWLPMGIEFSPITRYGRIKTPKEFCLQAWHGDPLLQPCTADSSQLWIYNGTSGLLKDRHGECLEAPIVGAFLTQPVGTPVRTAECDPDEPSQQWEQPGLQVKLRKGNCLDAAQPDTVGGRVQSFPCHIGNDNQVWVFSKD</sequence>
<comment type="caution">
    <text evidence="2">The sequence shown here is derived from an EMBL/GenBank/DDBJ whole genome shotgun (WGS) entry which is preliminary data.</text>
</comment>